<keyword evidence="3" id="KW-1185">Reference proteome</keyword>
<gene>
    <name evidence="2" type="ORF">ACFQ5X_39255</name>
</gene>
<dbReference type="RefSeq" id="WP_381241637.1">
    <property type="nucleotide sequence ID" value="NZ_JBHSKH010000095.1"/>
</dbReference>
<proteinExistence type="predicted"/>
<evidence type="ECO:0000259" key="1">
    <source>
        <dbReference type="Pfam" id="PF01636"/>
    </source>
</evidence>
<dbReference type="Pfam" id="PF01636">
    <property type="entry name" value="APH"/>
    <property type="match status" value="1"/>
</dbReference>
<organism evidence="2 3">
    <name type="scientific">Streptomyces kaempferi</name>
    <dbReference type="NCBI Taxonomy" id="333725"/>
    <lineage>
        <taxon>Bacteria</taxon>
        <taxon>Bacillati</taxon>
        <taxon>Actinomycetota</taxon>
        <taxon>Actinomycetes</taxon>
        <taxon>Kitasatosporales</taxon>
        <taxon>Streptomycetaceae</taxon>
        <taxon>Streptomyces</taxon>
    </lineage>
</organism>
<comment type="caution">
    <text evidence="2">The sequence shown here is derived from an EMBL/GenBank/DDBJ whole genome shotgun (WGS) entry which is preliminary data.</text>
</comment>
<dbReference type="SUPFAM" id="SSF56112">
    <property type="entry name" value="Protein kinase-like (PK-like)"/>
    <property type="match status" value="1"/>
</dbReference>
<feature type="domain" description="Aminoglycoside phosphotransferase" evidence="1">
    <location>
        <begin position="11"/>
        <end position="198"/>
    </location>
</feature>
<dbReference type="InterPro" id="IPR011009">
    <property type="entry name" value="Kinase-like_dom_sf"/>
</dbReference>
<name>A0ABW3XRK2_9ACTN</name>
<sequence length="251" mass="27861">MTLLPFTKHYETPERAAGAVRHYRWIKEHAKPLRQPALHEIGPASLAFERVEGRSVHPEDLPRMAKLLGHAHGAAWHSDLQSASLGTPHQFNDGTPFDDYLGTREIALWRRHEQGYLPNKAALYAMLRLLEETAQGPLAFYKDSNPRNFIITAAGDIVTVDTDDLSIAPMGYDLAKLIATLHLTYGPLTDQAVNAALCAYNTAAGCYGSRLDATNRGRLDDFLALHAVLTAPYVGRNGYRWPLRSHLRGTP</sequence>
<protein>
    <submittedName>
        <fullName evidence="2">Phosphotransferase</fullName>
    </submittedName>
</protein>
<evidence type="ECO:0000313" key="2">
    <source>
        <dbReference type="EMBL" id="MFD1311825.1"/>
    </source>
</evidence>
<accession>A0ABW3XRK2</accession>
<dbReference type="Proteomes" id="UP001597058">
    <property type="component" value="Unassembled WGS sequence"/>
</dbReference>
<dbReference type="InterPro" id="IPR002575">
    <property type="entry name" value="Aminoglycoside_PTrfase"/>
</dbReference>
<dbReference type="EMBL" id="JBHTMM010000092">
    <property type="protein sequence ID" value="MFD1311825.1"/>
    <property type="molecule type" value="Genomic_DNA"/>
</dbReference>
<reference evidence="3" key="1">
    <citation type="journal article" date="2019" name="Int. J. Syst. Evol. Microbiol.">
        <title>The Global Catalogue of Microorganisms (GCM) 10K type strain sequencing project: providing services to taxonomists for standard genome sequencing and annotation.</title>
        <authorList>
            <consortium name="The Broad Institute Genomics Platform"/>
            <consortium name="The Broad Institute Genome Sequencing Center for Infectious Disease"/>
            <person name="Wu L."/>
            <person name="Ma J."/>
        </authorList>
    </citation>
    <scope>NUCLEOTIDE SEQUENCE [LARGE SCALE GENOMIC DNA]</scope>
    <source>
        <strain evidence="3">CGMCC 4.7020</strain>
    </source>
</reference>
<evidence type="ECO:0000313" key="3">
    <source>
        <dbReference type="Proteomes" id="UP001597058"/>
    </source>
</evidence>